<sequence length="75" mass="8512">MSCEEFRAQVARTLHHEGAFLFRQQPESQGDPIGRIRGYADLPGVIDTPVSTRFPRLAPLRRDPLLDARRIPPFA</sequence>
<organism evidence="1 2">
    <name type="scientific">Enemella evansiae</name>
    <dbReference type="NCBI Taxonomy" id="2016499"/>
    <lineage>
        <taxon>Bacteria</taxon>
        <taxon>Bacillati</taxon>
        <taxon>Actinomycetota</taxon>
        <taxon>Actinomycetes</taxon>
        <taxon>Propionibacteriales</taxon>
        <taxon>Propionibacteriaceae</taxon>
        <taxon>Enemella</taxon>
    </lineage>
</organism>
<keyword evidence="2" id="KW-1185">Reference proteome</keyword>
<dbReference type="EMBL" id="NMVO01000016">
    <property type="protein sequence ID" value="OYO10697.1"/>
    <property type="molecule type" value="Genomic_DNA"/>
</dbReference>
<gene>
    <name evidence="1" type="ORF">CGZ94_17070</name>
</gene>
<dbReference type="Proteomes" id="UP000215896">
    <property type="component" value="Unassembled WGS sequence"/>
</dbReference>
<protein>
    <submittedName>
        <fullName evidence="1">Uncharacterized protein</fullName>
    </submittedName>
</protein>
<reference evidence="1 2" key="1">
    <citation type="submission" date="2017-07" db="EMBL/GenBank/DDBJ databases">
        <title>Draft whole genome sequences of clinical Proprionibacteriaceae strains.</title>
        <authorList>
            <person name="Bernier A.-M."/>
            <person name="Bernard K."/>
            <person name="Domingo M.-C."/>
        </authorList>
    </citation>
    <scope>NUCLEOTIDE SEQUENCE [LARGE SCALE GENOMIC DNA]</scope>
    <source>
        <strain evidence="1 2">NML 030167</strain>
    </source>
</reference>
<accession>A0A255G443</accession>
<dbReference type="AlphaFoldDB" id="A0A255G443"/>
<evidence type="ECO:0000313" key="2">
    <source>
        <dbReference type="Proteomes" id="UP000215896"/>
    </source>
</evidence>
<name>A0A255G443_9ACTN</name>
<comment type="caution">
    <text evidence="1">The sequence shown here is derived from an EMBL/GenBank/DDBJ whole genome shotgun (WGS) entry which is preliminary data.</text>
</comment>
<evidence type="ECO:0000313" key="1">
    <source>
        <dbReference type="EMBL" id="OYO10697.1"/>
    </source>
</evidence>
<proteinExistence type="predicted"/>